<dbReference type="Proteomes" id="UP000001593">
    <property type="component" value="Unassembled WGS sequence"/>
</dbReference>
<dbReference type="InterPro" id="IPR003599">
    <property type="entry name" value="Ig_sub"/>
</dbReference>
<accession>A7T4D4</accession>
<dbReference type="GO" id="GO:0016020">
    <property type="term" value="C:membrane"/>
    <property type="evidence" value="ECO:0007669"/>
    <property type="project" value="UniProtKB-SubCell"/>
</dbReference>
<name>A7T4D4_NEMVE</name>
<sequence length="93" mass="9661">PSVTHANITVNKTNTAELMCSATGNPKPNVTWTRSGKKDVLGTGETLTFSNVKISDGGCYVCTATNNIGSGASGTVCLTVRCKLGCGLILFEY</sequence>
<dbReference type="Gene3D" id="2.60.40.10">
    <property type="entry name" value="Immunoglobulins"/>
    <property type="match status" value="1"/>
</dbReference>
<protein>
    <recommendedName>
        <fullName evidence="6">Ig-like domain-containing protein</fullName>
    </recommendedName>
</protein>
<dbReference type="PANTHER" id="PTHR11640">
    <property type="entry name" value="NEPHRIN"/>
    <property type="match status" value="1"/>
</dbReference>
<evidence type="ECO:0000256" key="5">
    <source>
        <dbReference type="ARBA" id="ARBA00023319"/>
    </source>
</evidence>
<dbReference type="SMART" id="SM00408">
    <property type="entry name" value="IGc2"/>
    <property type="match status" value="1"/>
</dbReference>
<keyword evidence="3" id="KW-1015">Disulfide bond</keyword>
<comment type="subcellular location">
    <subcellularLocation>
        <location evidence="1">Membrane</location>
        <topology evidence="1">Single-pass type I membrane protein</topology>
    </subcellularLocation>
</comment>
<keyword evidence="8" id="KW-1185">Reference proteome</keyword>
<dbReference type="KEGG" id="nve:5499696"/>
<feature type="domain" description="Ig-like" evidence="6">
    <location>
        <begin position="1"/>
        <end position="79"/>
    </location>
</feature>
<evidence type="ECO:0000256" key="4">
    <source>
        <dbReference type="ARBA" id="ARBA00023180"/>
    </source>
</evidence>
<dbReference type="SMART" id="SM00409">
    <property type="entry name" value="IG"/>
    <property type="match status" value="1"/>
</dbReference>
<dbReference type="HOGENOM" id="CLU_2405710_0_0_1"/>
<evidence type="ECO:0000256" key="1">
    <source>
        <dbReference type="ARBA" id="ARBA00004479"/>
    </source>
</evidence>
<dbReference type="STRING" id="45351.A7T4D4"/>
<dbReference type="InterPro" id="IPR007110">
    <property type="entry name" value="Ig-like_dom"/>
</dbReference>
<dbReference type="Pfam" id="PF13927">
    <property type="entry name" value="Ig_3"/>
    <property type="match status" value="1"/>
</dbReference>
<evidence type="ECO:0000259" key="6">
    <source>
        <dbReference type="PROSITE" id="PS50835"/>
    </source>
</evidence>
<dbReference type="AlphaFoldDB" id="A7T4D4"/>
<dbReference type="SUPFAM" id="SSF48726">
    <property type="entry name" value="Immunoglobulin"/>
    <property type="match status" value="1"/>
</dbReference>
<keyword evidence="5" id="KW-0393">Immunoglobulin domain</keyword>
<feature type="non-terminal residue" evidence="7">
    <location>
        <position position="1"/>
    </location>
</feature>
<organism evidence="7 8">
    <name type="scientific">Nematostella vectensis</name>
    <name type="common">Starlet sea anemone</name>
    <dbReference type="NCBI Taxonomy" id="45351"/>
    <lineage>
        <taxon>Eukaryota</taxon>
        <taxon>Metazoa</taxon>
        <taxon>Cnidaria</taxon>
        <taxon>Anthozoa</taxon>
        <taxon>Hexacorallia</taxon>
        <taxon>Actiniaria</taxon>
        <taxon>Edwardsiidae</taxon>
        <taxon>Nematostella</taxon>
    </lineage>
</organism>
<dbReference type="InterPro" id="IPR051275">
    <property type="entry name" value="Cell_adhesion_signaling"/>
</dbReference>
<dbReference type="EMBL" id="DS470842">
    <property type="protein sequence ID" value="EDO29179.1"/>
    <property type="molecule type" value="Genomic_DNA"/>
</dbReference>
<evidence type="ECO:0000256" key="2">
    <source>
        <dbReference type="ARBA" id="ARBA00023136"/>
    </source>
</evidence>
<keyword evidence="2" id="KW-0472">Membrane</keyword>
<dbReference type="InParanoid" id="A7T4D4"/>
<dbReference type="PhylomeDB" id="A7T4D4"/>
<reference evidence="7 8" key="1">
    <citation type="journal article" date="2007" name="Science">
        <title>Sea anemone genome reveals ancestral eumetazoan gene repertoire and genomic organization.</title>
        <authorList>
            <person name="Putnam N.H."/>
            <person name="Srivastava M."/>
            <person name="Hellsten U."/>
            <person name="Dirks B."/>
            <person name="Chapman J."/>
            <person name="Salamov A."/>
            <person name="Terry A."/>
            <person name="Shapiro H."/>
            <person name="Lindquist E."/>
            <person name="Kapitonov V.V."/>
            <person name="Jurka J."/>
            <person name="Genikhovich G."/>
            <person name="Grigoriev I.V."/>
            <person name="Lucas S.M."/>
            <person name="Steele R.E."/>
            <person name="Finnerty J.R."/>
            <person name="Technau U."/>
            <person name="Martindale M.Q."/>
            <person name="Rokhsar D.S."/>
        </authorList>
    </citation>
    <scope>NUCLEOTIDE SEQUENCE [LARGE SCALE GENOMIC DNA]</scope>
    <source>
        <strain evidence="8">CH2 X CH6</strain>
    </source>
</reference>
<gene>
    <name evidence="7" type="ORF">NEMVEDRAFT_v1g145476</name>
</gene>
<evidence type="ECO:0000313" key="7">
    <source>
        <dbReference type="EMBL" id="EDO29179.1"/>
    </source>
</evidence>
<proteinExistence type="predicted"/>
<keyword evidence="4" id="KW-0325">Glycoprotein</keyword>
<dbReference type="PROSITE" id="PS50835">
    <property type="entry name" value="IG_LIKE"/>
    <property type="match status" value="1"/>
</dbReference>
<dbReference type="InterPro" id="IPR036179">
    <property type="entry name" value="Ig-like_dom_sf"/>
</dbReference>
<evidence type="ECO:0000313" key="8">
    <source>
        <dbReference type="Proteomes" id="UP000001593"/>
    </source>
</evidence>
<dbReference type="InterPro" id="IPR003598">
    <property type="entry name" value="Ig_sub2"/>
</dbReference>
<dbReference type="InterPro" id="IPR013783">
    <property type="entry name" value="Ig-like_fold"/>
</dbReference>
<evidence type="ECO:0000256" key="3">
    <source>
        <dbReference type="ARBA" id="ARBA00023157"/>
    </source>
</evidence>